<evidence type="ECO:0000256" key="1">
    <source>
        <dbReference type="SAM" id="MobiDB-lite"/>
    </source>
</evidence>
<keyword evidence="6" id="KW-1185">Reference proteome</keyword>
<keyword evidence="2" id="KW-0812">Transmembrane</keyword>
<feature type="region of interest" description="Disordered" evidence="1">
    <location>
        <begin position="1371"/>
        <end position="1399"/>
    </location>
</feature>
<feature type="transmembrane region" description="Helical" evidence="2">
    <location>
        <begin position="1147"/>
        <end position="1174"/>
    </location>
</feature>
<feature type="transmembrane region" description="Helical" evidence="2">
    <location>
        <begin position="959"/>
        <end position="980"/>
    </location>
</feature>
<gene>
    <name evidence="5" type="primary">CALS7</name>
    <name evidence="5" type="ORF">SNAT2548_LOCUS29449</name>
</gene>
<dbReference type="GO" id="GO:0000148">
    <property type="term" value="C:1,3-beta-D-glucan synthase complex"/>
    <property type="evidence" value="ECO:0007669"/>
    <property type="project" value="InterPro"/>
</dbReference>
<evidence type="ECO:0000256" key="3">
    <source>
        <dbReference type="SAM" id="SignalP"/>
    </source>
</evidence>
<proteinExistence type="predicted"/>
<dbReference type="Gene3D" id="3.20.20.80">
    <property type="entry name" value="Glycosidases"/>
    <property type="match status" value="1"/>
</dbReference>
<feature type="transmembrane region" description="Helical" evidence="2">
    <location>
        <begin position="2171"/>
        <end position="2193"/>
    </location>
</feature>
<dbReference type="Proteomes" id="UP000604046">
    <property type="component" value="Unassembled WGS sequence"/>
</dbReference>
<feature type="transmembrane region" description="Helical" evidence="2">
    <location>
        <begin position="907"/>
        <end position="928"/>
    </location>
</feature>
<feature type="region of interest" description="Disordered" evidence="1">
    <location>
        <begin position="2466"/>
        <end position="2486"/>
    </location>
</feature>
<organism evidence="5 6">
    <name type="scientific">Symbiodinium natans</name>
    <dbReference type="NCBI Taxonomy" id="878477"/>
    <lineage>
        <taxon>Eukaryota</taxon>
        <taxon>Sar</taxon>
        <taxon>Alveolata</taxon>
        <taxon>Dinophyceae</taxon>
        <taxon>Suessiales</taxon>
        <taxon>Symbiodiniaceae</taxon>
        <taxon>Symbiodinium</taxon>
    </lineage>
</organism>
<accession>A0A812T9V8</accession>
<feature type="transmembrane region" description="Helical" evidence="2">
    <location>
        <begin position="1000"/>
        <end position="1020"/>
    </location>
</feature>
<feature type="transmembrane region" description="Helical" evidence="2">
    <location>
        <begin position="540"/>
        <end position="562"/>
    </location>
</feature>
<evidence type="ECO:0000256" key="2">
    <source>
        <dbReference type="SAM" id="Phobius"/>
    </source>
</evidence>
<feature type="transmembrane region" description="Helical" evidence="2">
    <location>
        <begin position="1080"/>
        <end position="1099"/>
    </location>
</feature>
<keyword evidence="2" id="KW-1133">Transmembrane helix</keyword>
<dbReference type="Pfam" id="PF02364">
    <property type="entry name" value="Glucan_synthase"/>
    <property type="match status" value="1"/>
</dbReference>
<reference evidence="5" key="1">
    <citation type="submission" date="2021-02" db="EMBL/GenBank/DDBJ databases">
        <authorList>
            <person name="Dougan E. K."/>
            <person name="Rhodes N."/>
            <person name="Thang M."/>
            <person name="Chan C."/>
        </authorList>
    </citation>
    <scope>NUCLEOTIDE SEQUENCE</scope>
</reference>
<feature type="transmembrane region" description="Helical" evidence="2">
    <location>
        <begin position="2314"/>
        <end position="2332"/>
    </location>
</feature>
<dbReference type="PANTHER" id="PTHR12741:SF48">
    <property type="entry name" value="1,3-BETA-GLUCAN SYNTHASE COMPONENT FKS1-RELATED"/>
    <property type="match status" value="1"/>
</dbReference>
<dbReference type="PANTHER" id="PTHR12741">
    <property type="entry name" value="LYST-INTERACTING PROTEIN LIP5 DOPAMINE RESPONSIVE PROTEIN DRG-1"/>
    <property type="match status" value="1"/>
</dbReference>
<name>A0A812T9V8_9DINO</name>
<dbReference type="GO" id="GO:0005886">
    <property type="term" value="C:plasma membrane"/>
    <property type="evidence" value="ECO:0007669"/>
    <property type="project" value="TreeGrafter"/>
</dbReference>
<comment type="caution">
    <text evidence="5">The sequence shown here is derived from an EMBL/GenBank/DDBJ whole genome shotgun (WGS) entry which is preliminary data.</text>
</comment>
<evidence type="ECO:0000259" key="4">
    <source>
        <dbReference type="Pfam" id="PF02364"/>
    </source>
</evidence>
<feature type="transmembrane region" description="Helical" evidence="2">
    <location>
        <begin position="2290"/>
        <end position="2307"/>
    </location>
</feature>
<feature type="transmembrane region" description="Helical" evidence="2">
    <location>
        <begin position="868"/>
        <end position="887"/>
    </location>
</feature>
<dbReference type="EMBL" id="CAJNDS010002561">
    <property type="protein sequence ID" value="CAE7526089.1"/>
    <property type="molecule type" value="Genomic_DNA"/>
</dbReference>
<keyword evidence="2" id="KW-0472">Membrane</keyword>
<feature type="transmembrane region" description="Helical" evidence="2">
    <location>
        <begin position="2416"/>
        <end position="2438"/>
    </location>
</feature>
<evidence type="ECO:0000313" key="5">
    <source>
        <dbReference type="EMBL" id="CAE7526089.1"/>
    </source>
</evidence>
<feature type="transmembrane region" description="Helical" evidence="2">
    <location>
        <begin position="2344"/>
        <end position="2370"/>
    </location>
</feature>
<protein>
    <submittedName>
        <fullName evidence="5">CALS7 protein</fullName>
    </submittedName>
</protein>
<dbReference type="GO" id="GO:0003843">
    <property type="term" value="F:1,3-beta-D-glucan synthase activity"/>
    <property type="evidence" value="ECO:0007669"/>
    <property type="project" value="InterPro"/>
</dbReference>
<dbReference type="InterPro" id="IPR003440">
    <property type="entry name" value="Glyco_trans_48_dom"/>
</dbReference>
<feature type="transmembrane region" description="Helical" evidence="2">
    <location>
        <begin position="2265"/>
        <end position="2284"/>
    </location>
</feature>
<feature type="domain" description="Glycosyl transferase 48" evidence="4">
    <location>
        <begin position="1561"/>
        <end position="2325"/>
    </location>
</feature>
<feature type="signal peptide" evidence="3">
    <location>
        <begin position="1"/>
        <end position="22"/>
    </location>
</feature>
<dbReference type="GO" id="GO:0006075">
    <property type="term" value="P:(1-&gt;3)-beta-D-glucan biosynthetic process"/>
    <property type="evidence" value="ECO:0007669"/>
    <property type="project" value="InterPro"/>
</dbReference>
<keyword evidence="3" id="KW-0732">Signal</keyword>
<evidence type="ECO:0000313" key="6">
    <source>
        <dbReference type="Proteomes" id="UP000604046"/>
    </source>
</evidence>
<feature type="compositionally biased region" description="Polar residues" evidence="1">
    <location>
        <begin position="1371"/>
        <end position="1391"/>
    </location>
</feature>
<dbReference type="OrthoDB" id="433814at2759"/>
<feature type="chain" id="PRO_5032375648" evidence="3">
    <location>
        <begin position="23"/>
        <end position="2820"/>
    </location>
</feature>
<sequence>MSCRLRPALVACVLVSVPLLHCEILLDRPDSQYKGNSSNCTKLFVATPPFDAGTKVHGLNAGIHPRNQDSKADMLSIRAIYYEPRPVGLSPGLDNDLYTAAFSNMHERDLYIMRNILHANAVRIAPWDSDQNHSAFLRACKKYGMYVIPTFDLGYFMSTEARMSPFSKRQAEVWKGFQKFLHQALQDAAEAEELLLMWTINFGLNLNETTDQGPRSISILSDIRDEYFQMLRVIRSAQWLQECGPARASCTGDRFKRPLGVPLLLDTTMRQDNIGWYLGFAETVWGTWPVDELSLRIDEKTFNHLRPMGAFDAWIVQSQPPTSRQGQTDLEQQLKWFNATIAESHNEFAWHDLSTQTLSNPAGDLLEGCDPGIGCTYPTQKLVISQFGFAAEAPMYGSVNEMVDAGLQQQLTGELYKGLVRLDSCAEAGVVIDEWVDDWGRSEVLGCPGSVFQHPHTGPCDEVRPGRTIHHEWFGLNGQYTFLSFHCLDPRFHREHPSKSEGDTVGANGFRFDAMPEPAIEEQIWNLLPGGYCAVMHESLWLLGLNFALFFCGAALEVFYWCKCCCFRKLVAPPRSRLPSQARAAIDGQALLEAEVASRTPDAIELGRFQELRSDVPDDNNIVKAETHLILPDEMSKGAAEVIICMTASVVREGKVQFTTETLRFFAEAHVKTQCRRLKLQVEAEGLALDAEFTGPGRLSREECISRAMINIHARVLEGYFVWLEAQRDLRNKEKRLKAMLGTPQSKRPPWMLFAEAATLRVVESLSEHALHSPEFISMIFHGMRWTDALSDDSAFLPDLVRFAVDYDALHSGVDAMRKNTNPFTGGINFDDLNDLGEARAPVDVNTVQKTFLESSSWRVLYDLLDNFGPVFTVKLWVFFLAFYVHLGSLPDQDDSFFSPRGSRSDAVQIMALLDASLLVLSELGLLWHGLAQRRLCRSPGRFSSQVKRTHRRWTRRRLLSVVLGLVSLGGMVIFGKVGQNLCNLTPEETFHKEKDCSDTFAIICCCVYAAVRLLVFFIFSRRRNIPFVHGTPADLKDKTAQLIEPDVDQEASSADSFLTVVADDPPDALEKEGKGAAPLVVWVFVLALCFAFETFFVAPLVSGFSFKGFCGDTCSNRLFAWTLSVPGLGTLHPLPSECAACGLTIIAIYALVGMTAFLDLHFLFYLVIGIGGYAMGEHRGLRNVVSSALRHLDLDASARRQEIHEHELRDMISDGRAMEAVFGSAWRLVWSCAVESLYDDCLISEAAANSMVNAAHTFRWSDSAASKRQFSQVSQCFTRLRFRATQLRGGSWQQAGRSCCISEIQVIHGARSRPKQYPVQKWAIKQVKVSTPSDHAELMEVLDDRLIATADVPGLGVKSGWQLLSRGASQASPAASGTSTPNRASVSSRGSAHAGPLRRNLTKAEDLVALRNASSFRFPADLEFTYPEEYREVEVTFDKPRCVAAISFSTTSDDRQFDPVCWEIDGSMDGQTWMRLQTQQCEFDTPVERREHVGTYFASEPWRKQGAVASTQVDLQKVPTAVSERLCFFASSLRALLKQSIRPGFQIRPGRDTLLDSNAGAIPTLTQVVPIYEEQVILTEEFLCASDGRNTNLGFLIAQAEDQWEIFTRKHGMEPRELFNAFVLGDLREWARRAEVNQDFDLVDEIRELNLQVRLWASQRSQTVYRTIAGAIQYHKVLEMLPAVQASDSPAKTLAGLVQLFIAHQTYGNKQQKESVDQDMRRLLWQYRHYPVFLVCDYNADLARPSLREMVTCYVAREHKFTGRLQFASVLLAFNENYVKGQSEENIIKVVEVLPRVYPLVLGELDPRPPAAKTQGKAGNQLGALRFAPGHFLQMMDANMGAFFGEACKVPFVLRHFQPPGCDRRTVQARIIGFREHIFTGSHGAVGAAMADAEWTFGTICQRFLAGLGARMHYGHPDFFDAFWASNRGSVSKASPILNLSEDIFAGFNVLMRGENSKHVDCLEWEKGREVSFNSASLFFTKVASGNVGVMRSRDLKVLTGSLNIADSFSFYFASVGFYLYNVVTDLSMRIYVVIFVLLTLSSKSLDDVGKLDSLLAAEWVISFGTLAMFPRLMELTLEFGVMEGIIRFLPSVPGAVLVFTFMNKSIAEAVGSTMQTGLANYISTGRPMANDHYGWRDCYFFYRESHYYPALRILIMYCLYRFLAETFTVAALPMMILLATALVWIVGPILFCPQPTLWSIRDDLSEFWCFIVGASNADRQMGTKVVNLEERLAASKADPRANLYDVWLFDKLKHKRAPVHARMMELVVALYFFIVMLAVVFGTMVDQIRSVVLLILVNYFILALWRVFGKPTILMMVSGMFWICSVPVVLNSQSLGGQYGTLLVAFILTFQGLSVIEKMLLLLAWAVLRPDPDCASLPETTSAELAQKKDAARKVELYDALVEYLYLNFMSYQWHLYVSIMLLAANLVTQLCVAIIEMLGGLQSWWLLGGKLKGGCFRVRRPEYKPPGNDFDPPSERQRQTSGQEDIALEGEAISTPMLAGTRLVCDINFQLAESGAKWSSRSTLQDFLAHVEERRFQSTVAGTTSASLLAMKSWPGPHRDRPDAARAELPAQSCKGGGIRVASRSGVQRGFRSVLRAVLLDRLDVLMGVAECHEKALPNVKVVCDEATPQSILEMVQPALSDGIEIDVMKVDIDSYDCPVLETLLPEVKARIVLVEANPSIPPPYQWAMLYHPELWHFFSSFSKPEEVPIRGCSLAYEVQLLRRFGYDLIAFGGHDAVFAHESVRDAFRVFTEVPMDEFDCYLKVASFHARSYQTKLRILQQTSLIQQRFPNNASAAAPCSRRSEGCCFGKGISAMD</sequence>